<name>A0A5C5R9B1_9ACTN</name>
<dbReference type="InterPro" id="IPR036215">
    <property type="entry name" value="TM0957-like_sf"/>
</dbReference>
<dbReference type="Proteomes" id="UP000317291">
    <property type="component" value="Unassembled WGS sequence"/>
</dbReference>
<keyword evidence="2" id="KW-1185">Reference proteome</keyword>
<comment type="caution">
    <text evidence="1">The sequence shown here is derived from an EMBL/GenBank/DDBJ whole genome shotgun (WGS) entry which is preliminary data.</text>
</comment>
<dbReference type="EMBL" id="VIGW01000007">
    <property type="protein sequence ID" value="TWS18655.1"/>
    <property type="molecule type" value="Genomic_DNA"/>
</dbReference>
<dbReference type="AlphaFoldDB" id="A0A5C5R9B1"/>
<sequence>MHLPTHRTRLVRGAVIAGLAIILLVAMALNTTVMTREEAAAMAPTPFDPAKTGADLLKRAETDLTYRPLAEVVAGIHSDVAGTAGRMGAIKPFDTTYIFPVSFEGQVSEVAPTSATVTVAQVPPQTRVQVATGTAVNGAPARDALGYKFSDAPGQTEYQYVSDEIKKLVQQRLSQAATDPGQLQGKTIRVRGMLSVPGASNTVPVAKPLIVQVVALEVVR</sequence>
<evidence type="ECO:0000313" key="2">
    <source>
        <dbReference type="Proteomes" id="UP000317291"/>
    </source>
</evidence>
<dbReference type="SUPFAM" id="SSF141318">
    <property type="entry name" value="TM0957-like"/>
    <property type="match status" value="1"/>
</dbReference>
<dbReference type="InterPro" id="IPR014582">
    <property type="entry name" value="UCP033535_lipo"/>
</dbReference>
<reference evidence="1 2" key="1">
    <citation type="submission" date="2019-06" db="EMBL/GenBank/DDBJ databases">
        <title>Tsukamurella conjunctivitidis sp. nov., Tsukamurella assacharolytica sp. nov. and Tsukamurella sputae sp. nov. isolated from patients with conjunctivitis, bacteraemia (lymphoma) and respiratory infection (sputum) in Hong Kong.</title>
        <authorList>
            <person name="Teng J.L.L."/>
            <person name="Lee H.H."/>
            <person name="Fong J.Y.H."/>
            <person name="Fok K.M.N."/>
            <person name="Lau S.K.P."/>
            <person name="Woo P.C.Y."/>
        </authorList>
    </citation>
    <scope>NUCLEOTIDE SEQUENCE [LARGE SCALE GENOMIC DNA]</scope>
    <source>
        <strain evidence="1 2">HKU71</strain>
    </source>
</reference>
<dbReference type="Pfam" id="PF10054">
    <property type="entry name" value="DUF2291"/>
    <property type="match status" value="1"/>
</dbReference>
<protein>
    <submittedName>
        <fullName evidence="1">DUF2291 domain-containing protein</fullName>
    </submittedName>
</protein>
<accession>A0A5C5R9B1</accession>
<proteinExistence type="predicted"/>
<evidence type="ECO:0000313" key="1">
    <source>
        <dbReference type="EMBL" id="TWS18655.1"/>
    </source>
</evidence>
<gene>
    <name evidence="1" type="ORF">FK529_13790</name>
</gene>
<organism evidence="1 2">
    <name type="scientific">Tsukamurella asaccharolytica</name>
    <dbReference type="NCBI Taxonomy" id="2592067"/>
    <lineage>
        <taxon>Bacteria</taxon>
        <taxon>Bacillati</taxon>
        <taxon>Actinomycetota</taxon>
        <taxon>Actinomycetes</taxon>
        <taxon>Mycobacteriales</taxon>
        <taxon>Tsukamurellaceae</taxon>
        <taxon>Tsukamurella</taxon>
    </lineage>
</organism>